<gene>
    <name evidence="4" type="ORF">Vretifemale_13811</name>
    <name evidence="5" type="ORF">Vretimale_10645</name>
</gene>
<dbReference type="Pfam" id="PF04127">
    <property type="entry name" value="DFP"/>
    <property type="match status" value="1"/>
</dbReference>
<evidence type="ECO:0000256" key="1">
    <source>
        <dbReference type="ARBA" id="ARBA00005703"/>
    </source>
</evidence>
<dbReference type="InterPro" id="IPR035929">
    <property type="entry name" value="CoaB-like_sf"/>
</dbReference>
<dbReference type="Proteomes" id="UP000747110">
    <property type="component" value="Unassembled WGS sequence"/>
</dbReference>
<feature type="domain" description="DNA/pantothenate metabolism flavoprotein C-terminal" evidence="3">
    <location>
        <begin position="252"/>
        <end position="341"/>
    </location>
</feature>
<dbReference type="InterPro" id="IPR007085">
    <property type="entry name" value="DNA/pantothenate-metab_flavo_C"/>
</dbReference>
<dbReference type="EMBL" id="BNCP01000032">
    <property type="protein sequence ID" value="GIL85353.1"/>
    <property type="molecule type" value="Genomic_DNA"/>
</dbReference>
<feature type="compositionally biased region" description="Gly residues" evidence="2">
    <location>
        <begin position="177"/>
        <end position="186"/>
    </location>
</feature>
<keyword evidence="7" id="KW-1185">Reference proteome</keyword>
<sequence length="430" mass="44990">MGGPHPSDSTDSEPDGASIASFLADSPVSGEAVADAVSDFIQRHSENNTLLLGDDQTTNRPIVVVTSGGTTVPLERRCVRFIDNFSAGTRGALSTERFLEAGYAVIFLTRSGSQQPFARLLPAADPPELVNRIACLASAISSGTPAGSAEPLSSGCQFATTPIIEPAVEPPAASAAAGGGDGGGGDDPMAGGELVGIRPEHAAAVAQVLRAQRACREAGTLLTIKYETIFEYLTYLHIIADLLRPLGPRAMLYLAAAVSDFYIPWNQLVEHKIQSSDGPLVLHLQKVPKMLGVLVRDWVPQAFVVSFKLETDQRILVEKASLALQRYGVHLVVANLLHNRKDVVTLVEPAAGQASRLVGSQSAAIGNGDQDDSGGGVDGGAAASWARVTEVRRPAVDPDIERLLVTEVAARHRAFRAAAATAAAAASISI</sequence>
<dbReference type="Proteomes" id="UP000722791">
    <property type="component" value="Unassembled WGS sequence"/>
</dbReference>
<dbReference type="OrthoDB" id="70224at2759"/>
<feature type="region of interest" description="Disordered" evidence="2">
    <location>
        <begin position="170"/>
        <end position="193"/>
    </location>
</feature>
<comment type="similarity">
    <text evidence="1">Belongs to the PPC synthetase family.</text>
</comment>
<name>A0A8J4GFQ8_9CHLO</name>
<protein>
    <recommendedName>
        <fullName evidence="3">DNA/pantothenate metabolism flavoprotein C-terminal domain-containing protein</fullName>
    </recommendedName>
</protein>
<evidence type="ECO:0000259" key="3">
    <source>
        <dbReference type="Pfam" id="PF04127"/>
    </source>
</evidence>
<dbReference type="PANTHER" id="PTHR12290">
    <property type="entry name" value="CORNICHON-RELATED"/>
    <property type="match status" value="1"/>
</dbReference>
<evidence type="ECO:0000313" key="4">
    <source>
        <dbReference type="EMBL" id="GIL85353.1"/>
    </source>
</evidence>
<dbReference type="GO" id="GO:0003824">
    <property type="term" value="F:catalytic activity"/>
    <property type="evidence" value="ECO:0007669"/>
    <property type="project" value="UniProtKB-ARBA"/>
</dbReference>
<dbReference type="Gene3D" id="3.40.50.10300">
    <property type="entry name" value="CoaB-like"/>
    <property type="match status" value="1"/>
</dbReference>
<dbReference type="GO" id="GO:0015937">
    <property type="term" value="P:coenzyme A biosynthetic process"/>
    <property type="evidence" value="ECO:0007669"/>
    <property type="project" value="UniProtKB-ARBA"/>
</dbReference>
<organism evidence="5 6">
    <name type="scientific">Volvox reticuliferus</name>
    <dbReference type="NCBI Taxonomy" id="1737510"/>
    <lineage>
        <taxon>Eukaryota</taxon>
        <taxon>Viridiplantae</taxon>
        <taxon>Chlorophyta</taxon>
        <taxon>core chlorophytes</taxon>
        <taxon>Chlorophyceae</taxon>
        <taxon>CS clade</taxon>
        <taxon>Chlamydomonadales</taxon>
        <taxon>Volvocaceae</taxon>
        <taxon>Volvox</taxon>
    </lineage>
</organism>
<dbReference type="EMBL" id="BNCQ01000021">
    <property type="protein sequence ID" value="GIM06370.1"/>
    <property type="molecule type" value="Genomic_DNA"/>
</dbReference>
<proteinExistence type="inferred from homology"/>
<dbReference type="SUPFAM" id="SSF102645">
    <property type="entry name" value="CoaB-like"/>
    <property type="match status" value="2"/>
</dbReference>
<evidence type="ECO:0000313" key="7">
    <source>
        <dbReference type="Proteomes" id="UP000747110"/>
    </source>
</evidence>
<evidence type="ECO:0000313" key="6">
    <source>
        <dbReference type="Proteomes" id="UP000722791"/>
    </source>
</evidence>
<evidence type="ECO:0000313" key="5">
    <source>
        <dbReference type="EMBL" id="GIM06370.1"/>
    </source>
</evidence>
<comment type="caution">
    <text evidence="5">The sequence shown here is derived from an EMBL/GenBank/DDBJ whole genome shotgun (WGS) entry which is preliminary data.</text>
</comment>
<dbReference type="AlphaFoldDB" id="A0A8J4GFQ8"/>
<evidence type="ECO:0000256" key="2">
    <source>
        <dbReference type="SAM" id="MobiDB-lite"/>
    </source>
</evidence>
<accession>A0A8J4GFQ8</accession>
<reference evidence="5" key="1">
    <citation type="journal article" date="2021" name="Proc. Natl. Acad. Sci. U.S.A.">
        <title>Three genomes in the algal genus Volvox reveal the fate of a haploid sex-determining region after a transition to homothallism.</title>
        <authorList>
            <person name="Yamamoto K."/>
            <person name="Hamaji T."/>
            <person name="Kawai-Toyooka H."/>
            <person name="Matsuzaki R."/>
            <person name="Takahashi F."/>
            <person name="Nishimura Y."/>
            <person name="Kawachi M."/>
            <person name="Noguchi H."/>
            <person name="Minakuchi Y."/>
            <person name="Umen J.G."/>
            <person name="Toyoda A."/>
            <person name="Nozaki H."/>
        </authorList>
    </citation>
    <scope>NUCLEOTIDE SEQUENCE</scope>
    <source>
        <strain evidence="5">NIES-3785</strain>
        <strain evidence="4">NIES-3786</strain>
    </source>
</reference>